<accession>A0AAN5D9V0</accession>
<dbReference type="Proteomes" id="UP001328107">
    <property type="component" value="Unassembled WGS sequence"/>
</dbReference>
<sequence>MDLRSLLFSLILLLSNFLSTLQDLSSLPPDEHAPDASQLLIEAGIEKEEISNETSIEGKEEEKSTERPRIQLRKMATLPPSCKKYSEQEKYQLLSKHGGLNQRVTGRDS</sequence>
<dbReference type="EMBL" id="BTRK01000006">
    <property type="protein sequence ID" value="GMR59213.1"/>
    <property type="molecule type" value="Genomic_DNA"/>
</dbReference>
<organism evidence="3 4">
    <name type="scientific">Pristionchus mayeri</name>
    <dbReference type="NCBI Taxonomy" id="1317129"/>
    <lineage>
        <taxon>Eukaryota</taxon>
        <taxon>Metazoa</taxon>
        <taxon>Ecdysozoa</taxon>
        <taxon>Nematoda</taxon>
        <taxon>Chromadorea</taxon>
        <taxon>Rhabditida</taxon>
        <taxon>Rhabditina</taxon>
        <taxon>Diplogasteromorpha</taxon>
        <taxon>Diplogasteroidea</taxon>
        <taxon>Neodiplogasteridae</taxon>
        <taxon>Pristionchus</taxon>
    </lineage>
</organism>
<proteinExistence type="predicted"/>
<feature type="compositionally biased region" description="Basic and acidic residues" evidence="1">
    <location>
        <begin position="48"/>
        <end position="69"/>
    </location>
</feature>
<gene>
    <name evidence="3" type="ORF">PMAYCL1PPCAC_29408</name>
</gene>
<keyword evidence="4" id="KW-1185">Reference proteome</keyword>
<evidence type="ECO:0000256" key="2">
    <source>
        <dbReference type="SAM" id="SignalP"/>
    </source>
</evidence>
<evidence type="ECO:0000256" key="1">
    <source>
        <dbReference type="SAM" id="MobiDB-lite"/>
    </source>
</evidence>
<evidence type="ECO:0000313" key="3">
    <source>
        <dbReference type="EMBL" id="GMR59213.1"/>
    </source>
</evidence>
<comment type="caution">
    <text evidence="3">The sequence shown here is derived from an EMBL/GenBank/DDBJ whole genome shotgun (WGS) entry which is preliminary data.</text>
</comment>
<name>A0AAN5D9V0_9BILA</name>
<dbReference type="AlphaFoldDB" id="A0AAN5D9V0"/>
<feature type="signal peptide" evidence="2">
    <location>
        <begin position="1"/>
        <end position="26"/>
    </location>
</feature>
<feature type="region of interest" description="Disordered" evidence="1">
    <location>
        <begin position="48"/>
        <end position="84"/>
    </location>
</feature>
<reference evidence="4" key="1">
    <citation type="submission" date="2022-10" db="EMBL/GenBank/DDBJ databases">
        <title>Genome assembly of Pristionchus species.</title>
        <authorList>
            <person name="Yoshida K."/>
            <person name="Sommer R.J."/>
        </authorList>
    </citation>
    <scope>NUCLEOTIDE SEQUENCE [LARGE SCALE GENOMIC DNA]</scope>
    <source>
        <strain evidence="4">RS5460</strain>
    </source>
</reference>
<feature type="non-terminal residue" evidence="3">
    <location>
        <position position="109"/>
    </location>
</feature>
<protein>
    <submittedName>
        <fullName evidence="3">Uncharacterized protein</fullName>
    </submittedName>
</protein>
<keyword evidence="2" id="KW-0732">Signal</keyword>
<evidence type="ECO:0000313" key="4">
    <source>
        <dbReference type="Proteomes" id="UP001328107"/>
    </source>
</evidence>
<feature type="chain" id="PRO_5042996363" evidence="2">
    <location>
        <begin position="27"/>
        <end position="109"/>
    </location>
</feature>